<protein>
    <recommendedName>
        <fullName evidence="3">Type II toxin-antitoxin system RelE/ParE family toxin</fullName>
    </recommendedName>
</protein>
<accession>A0A7K3WK22</accession>
<dbReference type="InterPro" id="IPR035093">
    <property type="entry name" value="RelE/ParE_toxin_dom_sf"/>
</dbReference>
<evidence type="ECO:0000313" key="1">
    <source>
        <dbReference type="EMBL" id="NEN21979.1"/>
    </source>
</evidence>
<dbReference type="AlphaFoldDB" id="A0A7K3WK22"/>
<comment type="caution">
    <text evidence="1">The sequence shown here is derived from an EMBL/GenBank/DDBJ whole genome shotgun (WGS) entry which is preliminary data.</text>
</comment>
<reference evidence="1 2" key="1">
    <citation type="submission" date="2020-02" db="EMBL/GenBank/DDBJ databases">
        <title>Out from the shadows clarifying the taxonomy of the family Cryomorphaceae and related taxa by utilizing the GTDB taxonomic framework.</title>
        <authorList>
            <person name="Bowman J.P."/>
        </authorList>
    </citation>
    <scope>NUCLEOTIDE SEQUENCE [LARGE SCALE GENOMIC DNA]</scope>
    <source>
        <strain evidence="1 2">QSSC 1-22</strain>
    </source>
</reference>
<dbReference type="Proteomes" id="UP000486602">
    <property type="component" value="Unassembled WGS sequence"/>
</dbReference>
<dbReference type="EMBL" id="JAAGVY010000001">
    <property type="protein sequence ID" value="NEN21979.1"/>
    <property type="molecule type" value="Genomic_DNA"/>
</dbReference>
<proteinExistence type="predicted"/>
<evidence type="ECO:0008006" key="3">
    <source>
        <dbReference type="Google" id="ProtNLM"/>
    </source>
</evidence>
<sequence length="107" mass="12763">MIQPLECIDRLYLDLMYILYESHSEKSANKKFVEILEKALSLSSKPNRGRLEDNLSYLNKRHRFLVYAITRRRTVKIIYFVDESKKTVYVTDFFATEMHPSKIQLRG</sequence>
<name>A0A7K3WK22_9FLAO</name>
<organism evidence="1 2">
    <name type="scientific">Cryomorpha ignava</name>
    <dbReference type="NCBI Taxonomy" id="101383"/>
    <lineage>
        <taxon>Bacteria</taxon>
        <taxon>Pseudomonadati</taxon>
        <taxon>Bacteroidota</taxon>
        <taxon>Flavobacteriia</taxon>
        <taxon>Flavobacteriales</taxon>
        <taxon>Cryomorphaceae</taxon>
        <taxon>Cryomorpha</taxon>
    </lineage>
</organism>
<gene>
    <name evidence="1" type="ORF">G3O08_00480</name>
</gene>
<dbReference type="Gene3D" id="3.30.2310.20">
    <property type="entry name" value="RelE-like"/>
    <property type="match status" value="1"/>
</dbReference>
<evidence type="ECO:0000313" key="2">
    <source>
        <dbReference type="Proteomes" id="UP000486602"/>
    </source>
</evidence>
<keyword evidence="2" id="KW-1185">Reference proteome</keyword>
<dbReference type="RefSeq" id="WP_163282700.1">
    <property type="nucleotide sequence ID" value="NZ_JAAGVY010000001.1"/>
</dbReference>